<dbReference type="Gene3D" id="3.30.830.10">
    <property type="entry name" value="Metalloenzyme, LuxS/M16 peptidase-like"/>
    <property type="match status" value="4"/>
</dbReference>
<evidence type="ECO:0000256" key="2">
    <source>
        <dbReference type="ARBA" id="ARBA00007261"/>
    </source>
</evidence>
<dbReference type="InterPro" id="IPR011765">
    <property type="entry name" value="Pept_M16_N"/>
</dbReference>
<dbReference type="GO" id="GO:0004222">
    <property type="term" value="F:metalloendopeptidase activity"/>
    <property type="evidence" value="ECO:0007669"/>
    <property type="project" value="InterPro"/>
</dbReference>
<feature type="domain" description="Peptidase M16 C-terminal" evidence="6">
    <location>
        <begin position="205"/>
        <end position="380"/>
    </location>
</feature>
<keyword evidence="8" id="KW-1185">Reference proteome</keyword>
<evidence type="ECO:0000256" key="3">
    <source>
        <dbReference type="RuleBase" id="RU004447"/>
    </source>
</evidence>
<dbReference type="Pfam" id="PF00675">
    <property type="entry name" value="Peptidase_M16"/>
    <property type="match status" value="2"/>
</dbReference>
<accession>A0A2K9PTX3</accession>
<dbReference type="AlphaFoldDB" id="A0A2K9PTX3"/>
<evidence type="ECO:0000256" key="1">
    <source>
        <dbReference type="ARBA" id="ARBA00001947"/>
    </source>
</evidence>
<evidence type="ECO:0000313" key="8">
    <source>
        <dbReference type="Proteomes" id="UP000235826"/>
    </source>
</evidence>
<dbReference type="KEGG" id="fek:C1H87_18060"/>
<dbReference type="GO" id="GO:0006508">
    <property type="term" value="P:proteolysis"/>
    <property type="evidence" value="ECO:0007669"/>
    <property type="project" value="InterPro"/>
</dbReference>
<dbReference type="InterPro" id="IPR050361">
    <property type="entry name" value="MPP/UQCRC_Complex"/>
</dbReference>
<dbReference type="RefSeq" id="WP_102757158.1">
    <property type="nucleotide sequence ID" value="NZ_CP025791.1"/>
</dbReference>
<feature type="chain" id="PRO_5014830573" evidence="4">
    <location>
        <begin position="20"/>
        <end position="928"/>
    </location>
</feature>
<dbReference type="InterPro" id="IPR007863">
    <property type="entry name" value="Peptidase_M16_C"/>
</dbReference>
<protein>
    <submittedName>
        <fullName evidence="7">Insulinase family protein</fullName>
    </submittedName>
</protein>
<proteinExistence type="inferred from homology"/>
<dbReference type="SUPFAM" id="SSF63411">
    <property type="entry name" value="LuxS/MPP-like metallohydrolase"/>
    <property type="match status" value="4"/>
</dbReference>
<dbReference type="PANTHER" id="PTHR11851:SF49">
    <property type="entry name" value="MITOCHONDRIAL-PROCESSING PEPTIDASE SUBUNIT ALPHA"/>
    <property type="match status" value="1"/>
</dbReference>
<comment type="similarity">
    <text evidence="2 3">Belongs to the peptidase M16 family.</text>
</comment>
<feature type="domain" description="Peptidase M16 N-terminal" evidence="5">
    <location>
        <begin position="48"/>
        <end position="194"/>
    </location>
</feature>
<name>A0A2K9PTX3_9FLAO</name>
<dbReference type="EMBL" id="CP025791">
    <property type="protein sequence ID" value="AUP80512.1"/>
    <property type="molecule type" value="Genomic_DNA"/>
</dbReference>
<dbReference type="InterPro" id="IPR011249">
    <property type="entry name" value="Metalloenz_LuxS/M16"/>
</dbReference>
<comment type="cofactor">
    <cofactor evidence="1">
        <name>Zn(2+)</name>
        <dbReference type="ChEBI" id="CHEBI:29105"/>
    </cofactor>
</comment>
<dbReference type="OrthoDB" id="9811314at2"/>
<evidence type="ECO:0000259" key="6">
    <source>
        <dbReference type="Pfam" id="PF05193"/>
    </source>
</evidence>
<feature type="domain" description="Peptidase M16 C-terminal" evidence="6">
    <location>
        <begin position="675"/>
        <end position="853"/>
    </location>
</feature>
<feature type="signal peptide" evidence="4">
    <location>
        <begin position="1"/>
        <end position="19"/>
    </location>
</feature>
<organism evidence="7 8">
    <name type="scientific">Flavivirga eckloniae</name>
    <dbReference type="NCBI Taxonomy" id="1803846"/>
    <lineage>
        <taxon>Bacteria</taxon>
        <taxon>Pseudomonadati</taxon>
        <taxon>Bacteroidota</taxon>
        <taxon>Flavobacteriia</taxon>
        <taxon>Flavobacteriales</taxon>
        <taxon>Flavobacteriaceae</taxon>
        <taxon>Flavivirga</taxon>
    </lineage>
</organism>
<reference evidence="7 8" key="1">
    <citation type="submission" date="2018-01" db="EMBL/GenBank/DDBJ databases">
        <title>Complete genome sequence of Flavivirga eckloniae ECD14 isolated from seaweed Ecklonia cava.</title>
        <authorList>
            <person name="Lee J.H."/>
            <person name="Baik K.S."/>
            <person name="Seong C.N."/>
        </authorList>
    </citation>
    <scope>NUCLEOTIDE SEQUENCE [LARGE SCALE GENOMIC DNA]</scope>
    <source>
        <strain evidence="7 8">ECD14</strain>
    </source>
</reference>
<keyword evidence="4" id="KW-0732">Signal</keyword>
<sequence length="928" mass="102976">MTKIIYILVILFSIQCINAQDSTSKFIKTDELGGIEAYQYTPNNMNILLMQDNSAPVVTVQIVYNVGSRHEVSGNTGSTHLLEHLMFKGTEKFNKRKGTSIDGKLNTIGARMNATTWNDRTNYYETIPSDKIEIALEIEADRMRNSLLLKEDKDAEMTVVRNEFERGENNPNSLLSKEIWATAYMAHTYHHSTIGWRSDIEKMPIEVLRDFYNTYYWPDNATLTIIGDFQKDNLFKLVDKYFGKITKAPNAMPQPYTEEPTQYGPRRVVIKKPGEMGVLNIAYKIPGKSHEDISALKVLGDLIGSGTSSLLSKEFVDKGLAYYGYAYASEFREVGLFSIGLGFDPSNKHETINKQVIDALEKIKKEGVLQKDVDRIVAKLNAQNILSRDGSGSIAAALTEAIAGGDWKDFINDSEKLKKVTAADVKRVANKYLLEDQSTTGYFIPKTSGSTKPETEAPSNFYEVENGKYFFRDPSHTIQHNTSSNTENTVTFEKEATAYESIKTVKGERFVRKKVSGIDVISVKTGAKDFVTVSASFPIANYLNSKGNEMVPSLVTSLLSKGTTKKDKFEFSQALEKLGVDISINAGTHNISIGFKCLKKDLTPVINLLAEALRFPLFDTKELDLLKQQLIGSIRQGLSDPSTMASLTMTQAIYPKGHPNYEANINTTIENIEKATINDLKAFHKTYFGSAGMHLVAVGDVDTKALYTSLKKAFKNWSGGTTNKAKYTEPEQTKPLNKVVSIPEKPSAQLLIGLYTGLKRMDADYLSFYIANSTLGSGFSGRLMRTVRDEDGLTYSIGSKHSGHTYSGGHWSISASFAPELFQKGLDATMVQLQKWVDKGITAEELVAKKSNLIGSFKVGMATTEGMANSILSIVERGQEPSYIDQYPKDIEAVTLEQVNASIKKYIDTDRLVIIKSGSLDENGKPIN</sequence>
<gene>
    <name evidence="7" type="ORF">C1H87_18060</name>
</gene>
<dbReference type="Proteomes" id="UP000235826">
    <property type="component" value="Chromosome"/>
</dbReference>
<dbReference type="InterPro" id="IPR001431">
    <property type="entry name" value="Pept_M16_Zn_BS"/>
</dbReference>
<dbReference type="PANTHER" id="PTHR11851">
    <property type="entry name" value="METALLOPROTEASE"/>
    <property type="match status" value="1"/>
</dbReference>
<evidence type="ECO:0000313" key="7">
    <source>
        <dbReference type="EMBL" id="AUP80512.1"/>
    </source>
</evidence>
<evidence type="ECO:0000259" key="5">
    <source>
        <dbReference type="Pfam" id="PF00675"/>
    </source>
</evidence>
<feature type="domain" description="Peptidase M16 N-terminal" evidence="5">
    <location>
        <begin position="554"/>
        <end position="628"/>
    </location>
</feature>
<dbReference type="PROSITE" id="PS00143">
    <property type="entry name" value="INSULINASE"/>
    <property type="match status" value="1"/>
</dbReference>
<dbReference type="Pfam" id="PF05193">
    <property type="entry name" value="Peptidase_M16_C"/>
    <property type="match status" value="2"/>
</dbReference>
<evidence type="ECO:0000256" key="4">
    <source>
        <dbReference type="SAM" id="SignalP"/>
    </source>
</evidence>
<dbReference type="GO" id="GO:0046872">
    <property type="term" value="F:metal ion binding"/>
    <property type="evidence" value="ECO:0007669"/>
    <property type="project" value="InterPro"/>
</dbReference>